<reference evidence="5 6" key="1">
    <citation type="journal article" date="2016" name="Nat. Commun.">
        <title>Thousands of microbial genomes shed light on interconnected biogeochemical processes in an aquifer system.</title>
        <authorList>
            <person name="Anantharaman K."/>
            <person name="Brown C.T."/>
            <person name="Hug L.A."/>
            <person name="Sharon I."/>
            <person name="Castelle C.J."/>
            <person name="Probst A.J."/>
            <person name="Thomas B.C."/>
            <person name="Singh A."/>
            <person name="Wilkins M.J."/>
            <person name="Karaoz U."/>
            <person name="Brodie E.L."/>
            <person name="Williams K.H."/>
            <person name="Hubbard S.S."/>
            <person name="Banfield J.F."/>
        </authorList>
    </citation>
    <scope>NUCLEOTIDE SEQUENCE [LARGE SCALE GENOMIC DNA]</scope>
</reference>
<dbReference type="InterPro" id="IPR004089">
    <property type="entry name" value="MCPsignal_dom"/>
</dbReference>
<evidence type="ECO:0000259" key="4">
    <source>
        <dbReference type="PROSITE" id="PS50111"/>
    </source>
</evidence>
<comment type="caution">
    <text evidence="5">The sequence shown here is derived from an EMBL/GenBank/DDBJ whole genome shotgun (WGS) entry which is preliminary data.</text>
</comment>
<dbReference type="GO" id="GO:0004888">
    <property type="term" value="F:transmembrane signaling receptor activity"/>
    <property type="evidence" value="ECO:0007669"/>
    <property type="project" value="InterPro"/>
</dbReference>
<dbReference type="PANTHER" id="PTHR43531">
    <property type="entry name" value="PROTEIN ICFG"/>
    <property type="match status" value="1"/>
</dbReference>
<dbReference type="PRINTS" id="PR00260">
    <property type="entry name" value="CHEMTRNSDUCR"/>
</dbReference>
<accession>A0A1F6GB22</accession>
<dbReference type="InterPro" id="IPR004090">
    <property type="entry name" value="Chemotax_Me-accpt_rcpt"/>
</dbReference>
<dbReference type="GO" id="GO:0005886">
    <property type="term" value="C:plasma membrane"/>
    <property type="evidence" value="ECO:0007669"/>
    <property type="project" value="TreeGrafter"/>
</dbReference>
<dbReference type="AlphaFoldDB" id="A0A1F6GB22"/>
<dbReference type="InterPro" id="IPR051310">
    <property type="entry name" value="MCP_chemotaxis"/>
</dbReference>
<dbReference type="GO" id="GO:0007165">
    <property type="term" value="P:signal transduction"/>
    <property type="evidence" value="ECO:0007669"/>
    <property type="project" value="UniProtKB-KW"/>
</dbReference>
<dbReference type="STRING" id="1817772.A2527_08040"/>
<dbReference type="GO" id="GO:0006935">
    <property type="term" value="P:chemotaxis"/>
    <property type="evidence" value="ECO:0007669"/>
    <property type="project" value="UniProtKB-KW"/>
</dbReference>
<name>A0A1F6GB22_9PROT</name>
<sequence length="322" mass="35239">MQATASKASRFNSQLDLITANMNMLSLNALIEAANSGVAGKGFGVVAQEMKNLAETIKTASNAFTSDVIDSLKARVEESRRIDNIVNGSRFADLALNLIDVIDRNLFERTCDVRWWATDAAVVGAKENPDWASKRLGVILDSYTIYQDIWVIRTDGTILSNGRPNKYSVQGKSVINEAWFQAAKATQSGNEYAVGEIHKNPYLINASVIPYATAIRENGEESGDVTGVIVVMMDWSGLADGALKAVRLRENERASTECLVVDNKGVIIAPTNHPGFLRDRLQFNQAKNQSFEVNNASLFAQALTPGYETYQGLGWRAVIKKG</sequence>
<proteinExistence type="inferred from homology"/>
<keyword evidence="3" id="KW-0807">Transducer</keyword>
<protein>
    <recommendedName>
        <fullName evidence="4">Methyl-accepting transducer domain-containing protein</fullName>
    </recommendedName>
</protein>
<comment type="similarity">
    <text evidence="2">Belongs to the methyl-accepting chemotaxis (MCP) protein family.</text>
</comment>
<evidence type="ECO:0000256" key="3">
    <source>
        <dbReference type="PROSITE-ProRule" id="PRU00284"/>
    </source>
</evidence>
<organism evidence="5 6">
    <name type="scientific">Candidatus Lambdaproteobacteria bacterium RIFOXYD2_FULL_50_16</name>
    <dbReference type="NCBI Taxonomy" id="1817772"/>
    <lineage>
        <taxon>Bacteria</taxon>
        <taxon>Pseudomonadati</taxon>
        <taxon>Pseudomonadota</taxon>
        <taxon>Candidatus Lambdaproteobacteria</taxon>
    </lineage>
</organism>
<evidence type="ECO:0000313" key="6">
    <source>
        <dbReference type="Proteomes" id="UP000178449"/>
    </source>
</evidence>
<evidence type="ECO:0000256" key="2">
    <source>
        <dbReference type="ARBA" id="ARBA00029447"/>
    </source>
</evidence>
<dbReference type="Proteomes" id="UP000178449">
    <property type="component" value="Unassembled WGS sequence"/>
</dbReference>
<evidence type="ECO:0000256" key="1">
    <source>
        <dbReference type="ARBA" id="ARBA00022500"/>
    </source>
</evidence>
<dbReference type="Gene3D" id="3.30.450.20">
    <property type="entry name" value="PAS domain"/>
    <property type="match status" value="1"/>
</dbReference>
<evidence type="ECO:0000313" key="5">
    <source>
        <dbReference type="EMBL" id="OGG95300.1"/>
    </source>
</evidence>
<keyword evidence="1" id="KW-0145">Chemotaxis</keyword>
<dbReference type="PANTHER" id="PTHR43531:SF11">
    <property type="entry name" value="METHYL-ACCEPTING CHEMOTAXIS PROTEIN 3"/>
    <property type="match status" value="1"/>
</dbReference>
<feature type="domain" description="Methyl-accepting transducer" evidence="4">
    <location>
        <begin position="1"/>
        <end position="62"/>
    </location>
</feature>
<dbReference type="PROSITE" id="PS50111">
    <property type="entry name" value="CHEMOTAXIS_TRANSDUC_2"/>
    <property type="match status" value="1"/>
</dbReference>
<dbReference type="Pfam" id="PF00015">
    <property type="entry name" value="MCPsignal"/>
    <property type="match status" value="1"/>
</dbReference>
<dbReference type="EMBL" id="MFNE01000026">
    <property type="protein sequence ID" value="OGG95300.1"/>
    <property type="molecule type" value="Genomic_DNA"/>
</dbReference>
<dbReference type="Gene3D" id="1.10.287.950">
    <property type="entry name" value="Methyl-accepting chemotaxis protein"/>
    <property type="match status" value="1"/>
</dbReference>
<gene>
    <name evidence="5" type="ORF">A2527_08040</name>
</gene>
<dbReference type="SUPFAM" id="SSF58104">
    <property type="entry name" value="Methyl-accepting chemotaxis protein (MCP) signaling domain"/>
    <property type="match status" value="1"/>
</dbReference>